<gene>
    <name evidence="2" type="ORF">EZS28_021641</name>
</gene>
<accession>A0A5J4VJZ1</accession>
<sequence>MTLEERQSVTFDDNSMLNQYKTKPLTRNSLFLINGNHYIVGAVGSGKTTLLSKLIVIYKQRINPFNLYFSNFGADETMALNLNSKNIVLTNITYEEAMYFLPQFDEVKYSVKEVYTYWKLRELNISYKSEYIQRMKERIVQNNPNKENPTRLASASVEKQMEKPRDYARRIAQIFEQECIDKITKYSVPTMIMRLTVQAIIHNVYFERKLSISQDVGDAELKITKIPILFHSSLLNSLLIFDDIGSNADIQRFSSGLAKTITHLVSDKNSANGDFAFSAESGTVWMYDNGWYNSGDIVPDQVTPASDATPLADSGTGVAGTSTEYSRGDHQHPLQVSDVLPSKDTSVGTIDSASSYARSDHQHPIQTVDTIPNSDSADGSYDTVDSYSRNDHSHPINVQTNASIVSVVNGVGNNGTSAYYSRHGHVHPQQLTYDGNVTATKFIKSGGTASEVLCANGDTTAIDSKLSRSYNSSGGGWIRLSVFSASASVGSPFIEFKLYSQYNAVQTIRLVPYYTVNGISTVYGIFTAPTKVSANYVIDSGVNQLFHTHTGSGTSAIYSAYVRIESTNNITIVVSDQSTYYTNRITEILTQDVVSSVSSATYIPITYDLGNGGIINNMLQNWKLQL</sequence>
<evidence type="ECO:0000313" key="2">
    <source>
        <dbReference type="EMBL" id="KAA6382835.1"/>
    </source>
</evidence>
<comment type="caution">
    <text evidence="2">The sequence shown here is derived from an EMBL/GenBank/DDBJ whole genome shotgun (WGS) entry which is preliminary data.</text>
</comment>
<evidence type="ECO:0000313" key="3">
    <source>
        <dbReference type="Proteomes" id="UP000324800"/>
    </source>
</evidence>
<organism evidence="2 3">
    <name type="scientific">Streblomastix strix</name>
    <dbReference type="NCBI Taxonomy" id="222440"/>
    <lineage>
        <taxon>Eukaryota</taxon>
        <taxon>Metamonada</taxon>
        <taxon>Preaxostyla</taxon>
        <taxon>Oxymonadida</taxon>
        <taxon>Streblomastigidae</taxon>
        <taxon>Streblomastix</taxon>
    </lineage>
</organism>
<evidence type="ECO:0000256" key="1">
    <source>
        <dbReference type="SAM" id="MobiDB-lite"/>
    </source>
</evidence>
<feature type="compositionally biased region" description="Polar residues" evidence="1">
    <location>
        <begin position="364"/>
        <end position="383"/>
    </location>
</feature>
<dbReference type="AlphaFoldDB" id="A0A5J4VJZ1"/>
<dbReference type="Proteomes" id="UP000324800">
    <property type="component" value="Unassembled WGS sequence"/>
</dbReference>
<dbReference type="EMBL" id="SNRW01006565">
    <property type="protein sequence ID" value="KAA6382835.1"/>
    <property type="molecule type" value="Genomic_DNA"/>
</dbReference>
<name>A0A5J4VJZ1_9EUKA</name>
<dbReference type="SUPFAM" id="SSF52540">
    <property type="entry name" value="P-loop containing nucleoside triphosphate hydrolases"/>
    <property type="match status" value="1"/>
</dbReference>
<proteinExistence type="predicted"/>
<reference evidence="2 3" key="1">
    <citation type="submission" date="2019-03" db="EMBL/GenBank/DDBJ databases">
        <title>Single cell metagenomics reveals metabolic interactions within the superorganism composed of flagellate Streblomastix strix and complex community of Bacteroidetes bacteria on its surface.</title>
        <authorList>
            <person name="Treitli S.C."/>
            <person name="Kolisko M."/>
            <person name="Husnik F."/>
            <person name="Keeling P."/>
            <person name="Hampl V."/>
        </authorList>
    </citation>
    <scope>NUCLEOTIDE SEQUENCE [LARGE SCALE GENOMIC DNA]</scope>
    <source>
        <strain evidence="2">ST1C</strain>
    </source>
</reference>
<feature type="region of interest" description="Disordered" evidence="1">
    <location>
        <begin position="302"/>
        <end position="383"/>
    </location>
</feature>
<protein>
    <submittedName>
        <fullName evidence="2">Uncharacterized protein</fullName>
    </submittedName>
</protein>
<dbReference type="InterPro" id="IPR027417">
    <property type="entry name" value="P-loop_NTPase"/>
</dbReference>
<feature type="compositionally biased region" description="Polar residues" evidence="1">
    <location>
        <begin position="343"/>
        <end position="357"/>
    </location>
</feature>